<dbReference type="OrthoDB" id="9807790at2"/>
<keyword evidence="1 3" id="KW-0547">Nucleotide-binding</keyword>
<feature type="coiled-coil region" evidence="4">
    <location>
        <begin position="279"/>
        <end position="306"/>
    </location>
</feature>
<dbReference type="InterPro" id="IPR002543">
    <property type="entry name" value="FtsK_dom"/>
</dbReference>
<dbReference type="GO" id="GO:0051301">
    <property type="term" value="P:cell division"/>
    <property type="evidence" value="ECO:0007669"/>
    <property type="project" value="UniProtKB-KW"/>
</dbReference>
<dbReference type="PANTHER" id="PTHR22683:SF1">
    <property type="entry name" value="TYPE VII SECRETION SYSTEM PROTEIN ESSC"/>
    <property type="match status" value="1"/>
</dbReference>
<evidence type="ECO:0000256" key="2">
    <source>
        <dbReference type="ARBA" id="ARBA00022840"/>
    </source>
</evidence>
<dbReference type="GO" id="GO:0005524">
    <property type="term" value="F:ATP binding"/>
    <property type="evidence" value="ECO:0007669"/>
    <property type="project" value="UniProtKB-UniRule"/>
</dbReference>
<organism evidence="7 8">
    <name type="scientific">Streptomyces boluensis</name>
    <dbReference type="NCBI Taxonomy" id="1775135"/>
    <lineage>
        <taxon>Bacteria</taxon>
        <taxon>Bacillati</taxon>
        <taxon>Actinomycetota</taxon>
        <taxon>Actinomycetes</taxon>
        <taxon>Kitasatosporales</taxon>
        <taxon>Streptomycetaceae</taxon>
        <taxon>Streptomyces</taxon>
    </lineage>
</organism>
<dbReference type="InterPro" id="IPR003593">
    <property type="entry name" value="AAA+_ATPase"/>
</dbReference>
<dbReference type="SUPFAM" id="SSF52540">
    <property type="entry name" value="P-loop containing nucleoside triphosphate hydrolases"/>
    <property type="match status" value="3"/>
</dbReference>
<dbReference type="SMART" id="SM00382">
    <property type="entry name" value="AAA"/>
    <property type="match status" value="3"/>
</dbReference>
<protein>
    <submittedName>
        <fullName evidence="7">Cell division protein FtsK</fullName>
    </submittedName>
</protein>
<gene>
    <name evidence="7" type="ORF">GUY60_12870</name>
</gene>
<dbReference type="EMBL" id="JAAAHS010000076">
    <property type="protein sequence ID" value="NBE52302.1"/>
    <property type="molecule type" value="Genomic_DNA"/>
</dbReference>
<feature type="binding site" evidence="3">
    <location>
        <begin position="649"/>
        <end position="656"/>
    </location>
    <ligand>
        <name>ATP</name>
        <dbReference type="ChEBI" id="CHEBI:30616"/>
    </ligand>
</feature>
<proteinExistence type="predicted"/>
<feature type="binding site" evidence="3">
    <location>
        <begin position="988"/>
        <end position="995"/>
    </location>
    <ligand>
        <name>ATP</name>
        <dbReference type="ChEBI" id="CHEBI:30616"/>
    </ligand>
</feature>
<dbReference type="Gene3D" id="3.40.50.300">
    <property type="entry name" value="P-loop containing nucleotide triphosphate hydrolases"/>
    <property type="match status" value="4"/>
</dbReference>
<dbReference type="GO" id="GO:0003677">
    <property type="term" value="F:DNA binding"/>
    <property type="evidence" value="ECO:0007669"/>
    <property type="project" value="InterPro"/>
</dbReference>
<keyword evidence="7" id="KW-0132">Cell division</keyword>
<dbReference type="PANTHER" id="PTHR22683">
    <property type="entry name" value="SPORULATION PROTEIN RELATED"/>
    <property type="match status" value="1"/>
</dbReference>
<feature type="domain" description="FtsK" evidence="6">
    <location>
        <begin position="971"/>
        <end position="1161"/>
    </location>
</feature>
<feature type="region of interest" description="Disordered" evidence="5">
    <location>
        <begin position="189"/>
        <end position="226"/>
    </location>
</feature>
<evidence type="ECO:0000313" key="8">
    <source>
        <dbReference type="Proteomes" id="UP000598297"/>
    </source>
</evidence>
<dbReference type="CDD" id="cd01127">
    <property type="entry name" value="TrwB_TraG_TraD_VirD4"/>
    <property type="match status" value="1"/>
</dbReference>
<evidence type="ECO:0000256" key="3">
    <source>
        <dbReference type="PROSITE-ProRule" id="PRU00289"/>
    </source>
</evidence>
<evidence type="ECO:0000256" key="1">
    <source>
        <dbReference type="ARBA" id="ARBA00022741"/>
    </source>
</evidence>
<name>A0A964UPA4_9ACTN</name>
<dbReference type="Pfam" id="PF01580">
    <property type="entry name" value="FtsK_SpoIIIE"/>
    <property type="match status" value="2"/>
</dbReference>
<evidence type="ECO:0000256" key="4">
    <source>
        <dbReference type="SAM" id="Coils"/>
    </source>
</evidence>
<keyword evidence="2 3" id="KW-0067">ATP-binding</keyword>
<dbReference type="PROSITE" id="PS50901">
    <property type="entry name" value="FTSK"/>
    <property type="match status" value="2"/>
</dbReference>
<evidence type="ECO:0000256" key="5">
    <source>
        <dbReference type="SAM" id="MobiDB-lite"/>
    </source>
</evidence>
<keyword evidence="8" id="KW-1185">Reference proteome</keyword>
<evidence type="ECO:0000259" key="6">
    <source>
        <dbReference type="PROSITE" id="PS50901"/>
    </source>
</evidence>
<keyword evidence="4" id="KW-0175">Coiled coil</keyword>
<dbReference type="Proteomes" id="UP000598297">
    <property type="component" value="Unassembled WGS sequence"/>
</dbReference>
<dbReference type="InterPro" id="IPR050206">
    <property type="entry name" value="FtsK/SpoIIIE/SftA"/>
</dbReference>
<sequence>MLTVVEGGGDAFDVHLDADPDTTVGAVARALAEAGGIPLPPDGSGLYADGRLLPAGMLLRDAPLHHAAVVGLSRPPVAQLAEPAGLVEVRAVGGRGAGAVHRLDIGDYRVGLAHDGTPQVLRQSPSQPYATLQVGPRGRCRIVPDGAERRAGALQLDREDIEGDVAWAPGAQLLVGGCLLELSLSQRPDAALEPSEDGTGRDYNRPPRLRPAEASTRFTLPSPPQPPAHRSLPWIAAAVPLVMAVAGATIFQRPSMLLFGLLSPVAVLGNYLMNRRGGRQSYAEALAAYKEKKERIEGDAQQALEAERTARRRGFPDPADVILTAVGPRRRLWERRTSDADFLELRVGTADQPSDVVLRDPTKDEHRRQDPWTALDVPVTVPLREHDVLGIAGTGEAAHAVARWAVAQAAVLHSPRDLQIHLLTAGGGDRDRWAWMRWLPHVRKKSGDTLASIGAGTETSARRVAELTALIAERRGRTDKRNAVQEPDVLVVLDGARRLRSLPGIVQILRDGPAVGVRAICLDTEERLLPEECQAVVAEEPGGTLRAGRSGAGTVTGIRPDLVSLDWCRSLARALGPLRDPGGSDEEAAVLPGSARLLDVLALDPPQAHDIRARWQAGGRSTRAAVGVSLDGPFYLDLRRDGPHGLVAGTTGSGKSELLQTLVASLAVANRPDAMTFVLVDYKGGSAFKDCVRLPHTVGMVTDLDAHLVQRALVSLTAELTRREHILAAAGAKDIEDYVDLLDREPAAGRPPMPRLLIVIDEFASMVRDLPDFVKGLVNIAQRGRSLGIHLILATQRPSGVVSSEIRANTNLRIALRVTDSSESQDVLNSSDAAGISQSNPGRAFVRLGQNSLVPFQTGRVGGRRPGASSAALPEPRAVVVGWDQLGQPLPPRPRRAVRAGNEAETDLNDLVEAIRGADRELGIPAQHSPWLAPLPQRLVVGELPPAPAAAGYDLAPVAYGVVDLPAEQARRALVIDPATLGHLHIVGSPRQGRSQTLRTIAGTLARAHSPAQLHMYGIDCGNGALLAMEGLPHCGAVTQRTQPDRVARLLARLTAELGRRQELLAARGSADLPELRRALPEDERPPHIVVFLDRWEVFDKTLGEYDAGNLLNAVLALLRDGASAGIHLIMSGDRALFSSRVGNSTEDKLVLKLNDKSEYGMIGVTQRNVPEEIPPGRALRAADKAEVQIALLTDDPGGQAQAAALQGIAAECRERAAALPARTRPFRVDTLPDRIGYADAAAYVREPRPRLALAGVGGDELAAYGPDFALTPTFLVAGPARSGRSTVLVTLALSLLSAGTSVVIGAPARSPLRDLAGRPGVLAVFDEADIAPDALEAALASAPDGVVVLLDDADLLLKTKAEPVLTQIAKTGAETGRGLVIAGQTDRLSSGFSGWHAEARRNRCGLLLKPQNMSDGELIGVKVPRSRLGAARTGRAILHLADGVLRTVQVPETVIGSGAGADADADVN</sequence>
<dbReference type="InterPro" id="IPR027417">
    <property type="entry name" value="P-loop_NTPase"/>
</dbReference>
<evidence type="ECO:0000313" key="7">
    <source>
        <dbReference type="EMBL" id="NBE52302.1"/>
    </source>
</evidence>
<dbReference type="RefSeq" id="WP_161697125.1">
    <property type="nucleotide sequence ID" value="NZ_JAAAHS010000076.1"/>
</dbReference>
<comment type="caution">
    <text evidence="7">The sequence shown here is derived from an EMBL/GenBank/DDBJ whole genome shotgun (WGS) entry which is preliminary data.</text>
</comment>
<feature type="domain" description="FtsK" evidence="6">
    <location>
        <begin position="631"/>
        <end position="825"/>
    </location>
</feature>
<reference evidence="7" key="1">
    <citation type="submission" date="2020-01" db="EMBL/GenBank/DDBJ databases">
        <title>Whole-genome analyses of novel actinobacteria.</title>
        <authorList>
            <person name="Sahin N."/>
        </authorList>
    </citation>
    <scope>NUCLEOTIDE SEQUENCE</scope>
    <source>
        <strain evidence="7">YC537</strain>
    </source>
</reference>
<accession>A0A964UPA4</accession>
<keyword evidence="7" id="KW-0131">Cell cycle</keyword>